<dbReference type="AlphaFoldDB" id="A0A0A9AIB4"/>
<name>A0A0A9AIB4_ARUDO</name>
<reference evidence="1" key="1">
    <citation type="submission" date="2014-09" db="EMBL/GenBank/DDBJ databases">
        <authorList>
            <person name="Magalhaes I.L.F."/>
            <person name="Oliveira U."/>
            <person name="Santos F.R."/>
            <person name="Vidigal T.H.D.A."/>
            <person name="Brescovit A.D."/>
            <person name="Santos A.J."/>
        </authorList>
    </citation>
    <scope>NUCLEOTIDE SEQUENCE</scope>
    <source>
        <tissue evidence="1">Shoot tissue taken approximately 20 cm above the soil surface</tissue>
    </source>
</reference>
<evidence type="ECO:0000313" key="1">
    <source>
        <dbReference type="EMBL" id="JAD48660.1"/>
    </source>
</evidence>
<dbReference type="EMBL" id="GBRH01249235">
    <property type="protein sequence ID" value="JAD48660.1"/>
    <property type="molecule type" value="Transcribed_RNA"/>
</dbReference>
<reference evidence="1" key="2">
    <citation type="journal article" date="2015" name="Data Brief">
        <title>Shoot transcriptome of the giant reed, Arundo donax.</title>
        <authorList>
            <person name="Barrero R.A."/>
            <person name="Guerrero F.D."/>
            <person name="Moolhuijzen P."/>
            <person name="Goolsby J.A."/>
            <person name="Tidwell J."/>
            <person name="Bellgard S.E."/>
            <person name="Bellgard M.I."/>
        </authorList>
    </citation>
    <scope>NUCLEOTIDE SEQUENCE</scope>
    <source>
        <tissue evidence="1">Shoot tissue taken approximately 20 cm above the soil surface</tissue>
    </source>
</reference>
<proteinExistence type="predicted"/>
<accession>A0A0A9AIB4</accession>
<organism evidence="1">
    <name type="scientific">Arundo donax</name>
    <name type="common">Giant reed</name>
    <name type="synonym">Donax arundinaceus</name>
    <dbReference type="NCBI Taxonomy" id="35708"/>
    <lineage>
        <taxon>Eukaryota</taxon>
        <taxon>Viridiplantae</taxon>
        <taxon>Streptophyta</taxon>
        <taxon>Embryophyta</taxon>
        <taxon>Tracheophyta</taxon>
        <taxon>Spermatophyta</taxon>
        <taxon>Magnoliopsida</taxon>
        <taxon>Liliopsida</taxon>
        <taxon>Poales</taxon>
        <taxon>Poaceae</taxon>
        <taxon>PACMAD clade</taxon>
        <taxon>Arundinoideae</taxon>
        <taxon>Arundineae</taxon>
        <taxon>Arundo</taxon>
    </lineage>
</organism>
<sequence>MKYFSKVENGIIYQPTKFELKTKLLQRETKKINLIRSELI</sequence>
<protein>
    <submittedName>
        <fullName evidence="1">Uncharacterized protein</fullName>
    </submittedName>
</protein>